<feature type="compositionally biased region" description="Polar residues" evidence="2">
    <location>
        <begin position="9"/>
        <end position="19"/>
    </location>
</feature>
<keyword evidence="4" id="KW-1185">Reference proteome</keyword>
<gene>
    <name evidence="3" type="ORF">BVH74_11605</name>
</gene>
<reference evidence="3 4" key="1">
    <citation type="submission" date="2017-03" db="EMBL/GenBank/DDBJ databases">
        <title>Complete genome sequence of the novel DNRA strain Pseudomonas sp. S-6-2 isolated from Chinese polluted river sediment. Journal of Biotechnology.</title>
        <authorList>
            <person name="Li J."/>
            <person name="Xiang F."/>
            <person name="Wang L."/>
            <person name="Xi L."/>
            <person name="Liu J."/>
        </authorList>
    </citation>
    <scope>NUCLEOTIDE SEQUENCE [LARGE SCALE GENOMIC DNA]</scope>
    <source>
        <strain evidence="3 4">S-6-2</strain>
    </source>
</reference>
<evidence type="ECO:0000313" key="4">
    <source>
        <dbReference type="Proteomes" id="UP000243488"/>
    </source>
</evidence>
<accession>A0A1V0B602</accession>
<evidence type="ECO:0000256" key="1">
    <source>
        <dbReference type="SAM" id="Coils"/>
    </source>
</evidence>
<dbReference type="Proteomes" id="UP000243488">
    <property type="component" value="Chromosome"/>
</dbReference>
<dbReference type="EMBL" id="CP020100">
    <property type="protein sequence ID" value="AQZ95356.1"/>
    <property type="molecule type" value="Genomic_DNA"/>
</dbReference>
<dbReference type="InterPro" id="IPR025516">
    <property type="entry name" value="DUF4404"/>
</dbReference>
<keyword evidence="1" id="KW-0175">Coiled coil</keyword>
<evidence type="ECO:0000256" key="2">
    <source>
        <dbReference type="SAM" id="MobiDB-lite"/>
    </source>
</evidence>
<dbReference type="Pfam" id="PF14357">
    <property type="entry name" value="DUF4404"/>
    <property type="match status" value="1"/>
</dbReference>
<proteinExistence type="predicted"/>
<feature type="region of interest" description="Disordered" evidence="2">
    <location>
        <begin position="1"/>
        <end position="28"/>
    </location>
</feature>
<protein>
    <submittedName>
        <fullName evidence="3">Chromosome partitioning protein ParA</fullName>
    </submittedName>
</protein>
<dbReference type="KEGG" id="ppha:BVH74_11605"/>
<organism evidence="3 4">
    <name type="scientific">Halopseudomonas phragmitis</name>
    <dbReference type="NCBI Taxonomy" id="1931241"/>
    <lineage>
        <taxon>Bacteria</taxon>
        <taxon>Pseudomonadati</taxon>
        <taxon>Pseudomonadota</taxon>
        <taxon>Gammaproteobacteria</taxon>
        <taxon>Pseudomonadales</taxon>
        <taxon>Pseudomonadaceae</taxon>
        <taxon>Halopseudomonas</taxon>
    </lineage>
</organism>
<dbReference type="RefSeq" id="WP_080050224.1">
    <property type="nucleotide sequence ID" value="NZ_CP020100.1"/>
</dbReference>
<sequence length="93" mass="10186">MPTKRLKSQLESLQQTLNQADGPLSEEEREALQTLADNIEAKLTLMEAEEAMAEADPTLVDGVNLLIERLEARHPTLVGTLRSVAQSLSDMGI</sequence>
<dbReference type="AlphaFoldDB" id="A0A1V0B602"/>
<dbReference type="STRING" id="1931241.BVH74_11605"/>
<name>A0A1V0B602_9GAMM</name>
<evidence type="ECO:0000313" key="3">
    <source>
        <dbReference type="EMBL" id="AQZ95356.1"/>
    </source>
</evidence>
<feature type="coiled-coil region" evidence="1">
    <location>
        <begin position="29"/>
        <end position="56"/>
    </location>
</feature>